<comment type="caution">
    <text evidence="19">The sequence shown here is derived from an EMBL/GenBank/DDBJ whole genome shotgun (WGS) entry which is preliminary data.</text>
</comment>
<evidence type="ECO:0000256" key="10">
    <source>
        <dbReference type="ARBA" id="ARBA00023235"/>
    </source>
</evidence>
<feature type="binding site" evidence="15">
    <location>
        <begin position="47"/>
        <end position="54"/>
    </location>
    <ligand>
        <name>ATP</name>
        <dbReference type="ChEBI" id="CHEBI:30616"/>
    </ligand>
</feature>
<evidence type="ECO:0000256" key="7">
    <source>
        <dbReference type="ARBA" id="ARBA00022840"/>
    </source>
</evidence>
<evidence type="ECO:0000256" key="1">
    <source>
        <dbReference type="ARBA" id="ARBA00022722"/>
    </source>
</evidence>
<dbReference type="InterPro" id="IPR011604">
    <property type="entry name" value="PDDEXK-like_dom_sf"/>
</dbReference>
<dbReference type="Pfam" id="PF13361">
    <property type="entry name" value="UvrD_C"/>
    <property type="match status" value="1"/>
</dbReference>
<evidence type="ECO:0000256" key="16">
    <source>
        <dbReference type="SAM" id="MobiDB-lite"/>
    </source>
</evidence>
<dbReference type="AlphaFoldDB" id="A0A2V2LME1"/>
<dbReference type="PROSITE" id="PS51217">
    <property type="entry name" value="UVRD_HELICASE_CTER"/>
    <property type="match status" value="1"/>
</dbReference>
<dbReference type="InterPro" id="IPR011335">
    <property type="entry name" value="Restrct_endonuc-II-like"/>
</dbReference>
<evidence type="ECO:0000256" key="13">
    <source>
        <dbReference type="ARBA" id="ARBA00034923"/>
    </source>
</evidence>
<dbReference type="InterPro" id="IPR014016">
    <property type="entry name" value="UvrD-like_ATP-bd"/>
</dbReference>
<dbReference type="Gene3D" id="3.90.320.10">
    <property type="match status" value="1"/>
</dbReference>
<dbReference type="SUPFAM" id="SSF52540">
    <property type="entry name" value="P-loop containing nucleoside triphosphate hydrolases"/>
    <property type="match status" value="1"/>
</dbReference>
<dbReference type="Pfam" id="PF00580">
    <property type="entry name" value="UvrD-helicase"/>
    <property type="match status" value="1"/>
</dbReference>
<keyword evidence="2 15" id="KW-0547">Nucleotide-binding</keyword>
<proteinExistence type="predicted"/>
<dbReference type="GO" id="GO:0003677">
    <property type="term" value="F:DNA binding"/>
    <property type="evidence" value="ECO:0007669"/>
    <property type="project" value="UniProtKB-KW"/>
</dbReference>
<keyword evidence="5 15" id="KW-0347">Helicase</keyword>
<dbReference type="InterPro" id="IPR014017">
    <property type="entry name" value="DNA_helicase_UvrD-like_C"/>
</dbReference>
<dbReference type="RefSeq" id="WP_109811563.1">
    <property type="nucleotide sequence ID" value="NZ_QGKU01000032.1"/>
</dbReference>
<dbReference type="SUPFAM" id="SSF52980">
    <property type="entry name" value="Restriction endonuclease-like"/>
    <property type="match status" value="1"/>
</dbReference>
<dbReference type="NCBIfam" id="TIGR02784">
    <property type="entry name" value="addA_alphas"/>
    <property type="match status" value="1"/>
</dbReference>
<dbReference type="PANTHER" id="PTHR11070">
    <property type="entry name" value="UVRD / RECB / PCRA DNA HELICASE FAMILY MEMBER"/>
    <property type="match status" value="1"/>
</dbReference>
<feature type="region of interest" description="Disordered" evidence="16">
    <location>
        <begin position="1"/>
        <end position="30"/>
    </location>
</feature>
<feature type="compositionally biased region" description="Basic and acidic residues" evidence="16">
    <location>
        <begin position="1"/>
        <end position="13"/>
    </location>
</feature>
<dbReference type="GO" id="GO:0004527">
    <property type="term" value="F:exonuclease activity"/>
    <property type="evidence" value="ECO:0007669"/>
    <property type="project" value="UniProtKB-KW"/>
</dbReference>
<dbReference type="Gene3D" id="3.40.50.300">
    <property type="entry name" value="P-loop containing nucleotide triphosphate hydrolases"/>
    <property type="match status" value="4"/>
</dbReference>
<dbReference type="PROSITE" id="PS51198">
    <property type="entry name" value="UVRD_HELICASE_ATP_BIND"/>
    <property type="match status" value="1"/>
</dbReference>
<keyword evidence="8" id="KW-0238">DNA-binding</keyword>
<sequence length="1167" mass="124444">MGPERHTRTREGRPLTTTASPARPATDEATRRQIAAARPDLSTWLGANAGSGKTRVLTDRVARLLLAGTPPQNILCLTYTKAAASEMQNRLFQRLGEWAMKPDADLRAALGHLGVAGTLDGAALDGARRLFAQAIETPGGLKIQTIHAFCAALLRQFPLEAGVSPNFTELDDRSADALAAEVLEDLADGPGAAALDRVARHLSDDGRLGGLIASLLGHRAAFTPARDLPDLLAAHGLRTDFDEAALVDTVFDGSERALLETMIPVLQAKGGLDGKAAEKLAPLLAGTLETGAALRVLEGVLLTGKEAKAGAFVAKTDSFPTKPSRTKLGETVTDALDALMERVQDARPLRLGLASAQRSAALHAFAAVFLPAIAARKSARGLLDFDDLILRARDLLSRRAAADWVLFKLDGRIDHILVDEAQDTSPEQWDVIRLLAQELTSGAGAREGVTRTIFVVGDKKQSIYSFQGADPAAFDRLRGHFDAALRDVGSSLQNAVLEHSFRSSAAILQAVDRTFALPDIGDAIGGTPSHIAFKDALPGRVDLWGWVEPDPNKPEAPDWFDPVDKISPEAPDAVLARAIAAELRRLIDAGETVPDGKGGREPLHEGHVLILVRRRSVLFREIIRACKAEGLDIAGADRLRLTRDMAVRDLMALLGFLALPEDDLSLACALRSPLLGWSEDGLYRLAQPRPGTLWQALRAAAPGSDTYEMLMDLGDKADYLRPFDLLERILIRHKGREKLVARLGPDCEEAIDALLGEALNYERANVPSLTGFLEWMRGDSVDVKRQAEGAGRRLRVMTVHGAKGLEAPLVILPDCGVLNAPKPPDIMLDPDSGLPLWTPNAPDTPEALAKAREASIARQEEERLRLLYVAMTRAESWLWVCASGKPDKHGTSWHARVEAGLTGLGAAALDTPTGAGLRWQHADWAALPLRGTAPAPLSAPILPAWAGDAIPPRPAKAATTITPTALGGAKALPGEAGLSEDDAKERGTRLHRLLEHLPAFPEASWTALAPGILGLADGPAEEAMIADLLSEATAVLTAPALRPLFAPGALTEVGLVSPLPGLLPPPHDRLAGVVDRLIVTGDHVLAIDYKSNARVPAGPEDVPEGILRQMGAYCAALEAIYPGARVETALLWTRSAALMPLPRTLVMAALQRAVAEGPNLDARRSGP</sequence>
<dbReference type="Proteomes" id="UP000245680">
    <property type="component" value="Unassembled WGS sequence"/>
</dbReference>
<evidence type="ECO:0000313" key="20">
    <source>
        <dbReference type="Proteomes" id="UP000245680"/>
    </source>
</evidence>
<evidence type="ECO:0000256" key="2">
    <source>
        <dbReference type="ARBA" id="ARBA00022741"/>
    </source>
</evidence>
<dbReference type="InterPro" id="IPR027417">
    <property type="entry name" value="P-loop_NTPase"/>
</dbReference>
<organism evidence="19 20">
    <name type="scientific">Meridianimarinicoccus roseus</name>
    <dbReference type="NCBI Taxonomy" id="2072018"/>
    <lineage>
        <taxon>Bacteria</taxon>
        <taxon>Pseudomonadati</taxon>
        <taxon>Pseudomonadota</taxon>
        <taxon>Alphaproteobacteria</taxon>
        <taxon>Rhodobacterales</taxon>
        <taxon>Paracoccaceae</taxon>
        <taxon>Meridianimarinicoccus</taxon>
    </lineage>
</organism>
<name>A0A2V2LME1_9RHOB</name>
<dbReference type="GO" id="GO:0033202">
    <property type="term" value="C:DNA helicase complex"/>
    <property type="evidence" value="ECO:0007669"/>
    <property type="project" value="TreeGrafter"/>
</dbReference>
<evidence type="ECO:0000256" key="3">
    <source>
        <dbReference type="ARBA" id="ARBA00022763"/>
    </source>
</evidence>
<keyword evidence="9" id="KW-0234">DNA repair</keyword>
<dbReference type="EMBL" id="QGKU01000032">
    <property type="protein sequence ID" value="PWR02903.1"/>
    <property type="molecule type" value="Genomic_DNA"/>
</dbReference>
<feature type="domain" description="UvrD-like helicase ATP-binding" evidence="17">
    <location>
        <begin position="26"/>
        <end position="504"/>
    </location>
</feature>
<keyword evidence="6" id="KW-0269">Exonuclease</keyword>
<gene>
    <name evidence="19" type="primary">addA</name>
    <name evidence="19" type="ORF">DKT77_10045</name>
</gene>
<evidence type="ECO:0000259" key="18">
    <source>
        <dbReference type="PROSITE" id="PS51217"/>
    </source>
</evidence>
<comment type="catalytic activity">
    <reaction evidence="11">
        <text>Couples ATP hydrolysis with the unwinding of duplex DNA by translocating in the 3'-5' direction.</text>
        <dbReference type="EC" id="5.6.2.4"/>
    </reaction>
</comment>
<feature type="domain" description="UvrD-like helicase C-terminal" evidence="18">
    <location>
        <begin position="522"/>
        <end position="804"/>
    </location>
</feature>
<evidence type="ECO:0000256" key="14">
    <source>
        <dbReference type="ARBA" id="ARBA00048988"/>
    </source>
</evidence>
<dbReference type="GO" id="GO:0043138">
    <property type="term" value="F:3'-5' DNA helicase activity"/>
    <property type="evidence" value="ECO:0007669"/>
    <property type="project" value="UniProtKB-EC"/>
</dbReference>
<dbReference type="InterPro" id="IPR014151">
    <property type="entry name" value="DNA_helicase_AddA"/>
</dbReference>
<keyword evidence="10" id="KW-0413">Isomerase</keyword>
<dbReference type="Pfam" id="PF12705">
    <property type="entry name" value="PDDEXK_1"/>
    <property type="match status" value="1"/>
</dbReference>
<dbReference type="Gene3D" id="1.10.486.10">
    <property type="entry name" value="PCRA, domain 4"/>
    <property type="match status" value="1"/>
</dbReference>
<dbReference type="InterPro" id="IPR038726">
    <property type="entry name" value="PDDEXK_AddAB-type"/>
</dbReference>
<evidence type="ECO:0000256" key="6">
    <source>
        <dbReference type="ARBA" id="ARBA00022839"/>
    </source>
</evidence>
<keyword evidence="20" id="KW-1185">Reference proteome</keyword>
<dbReference type="GO" id="GO:0000725">
    <property type="term" value="P:recombinational repair"/>
    <property type="evidence" value="ECO:0007669"/>
    <property type="project" value="TreeGrafter"/>
</dbReference>
<keyword evidence="1" id="KW-0540">Nuclease</keyword>
<evidence type="ECO:0000256" key="12">
    <source>
        <dbReference type="ARBA" id="ARBA00034808"/>
    </source>
</evidence>
<evidence type="ECO:0000256" key="9">
    <source>
        <dbReference type="ARBA" id="ARBA00023204"/>
    </source>
</evidence>
<evidence type="ECO:0000256" key="8">
    <source>
        <dbReference type="ARBA" id="ARBA00023125"/>
    </source>
</evidence>
<keyword evidence="4 15" id="KW-0378">Hydrolase</keyword>
<accession>A0A2V2LME1</accession>
<dbReference type="OrthoDB" id="9810135at2"/>
<keyword evidence="3" id="KW-0227">DNA damage</keyword>
<dbReference type="InterPro" id="IPR000212">
    <property type="entry name" value="DNA_helicase_UvrD/REP"/>
</dbReference>
<evidence type="ECO:0000256" key="11">
    <source>
        <dbReference type="ARBA" id="ARBA00034617"/>
    </source>
</evidence>
<evidence type="ECO:0000256" key="15">
    <source>
        <dbReference type="PROSITE-ProRule" id="PRU00560"/>
    </source>
</evidence>
<protein>
    <recommendedName>
        <fullName evidence="12">DNA 3'-5' helicase</fullName>
        <ecNumber evidence="12">5.6.2.4</ecNumber>
    </recommendedName>
    <alternativeName>
        <fullName evidence="13">DNA 3'-5' helicase II</fullName>
    </alternativeName>
</protein>
<keyword evidence="7 15" id="KW-0067">ATP-binding</keyword>
<evidence type="ECO:0000256" key="4">
    <source>
        <dbReference type="ARBA" id="ARBA00022801"/>
    </source>
</evidence>
<dbReference type="GO" id="GO:0005524">
    <property type="term" value="F:ATP binding"/>
    <property type="evidence" value="ECO:0007669"/>
    <property type="project" value="UniProtKB-UniRule"/>
</dbReference>
<evidence type="ECO:0000313" key="19">
    <source>
        <dbReference type="EMBL" id="PWR02903.1"/>
    </source>
</evidence>
<comment type="catalytic activity">
    <reaction evidence="14">
        <text>ATP + H2O = ADP + phosphate + H(+)</text>
        <dbReference type="Rhea" id="RHEA:13065"/>
        <dbReference type="ChEBI" id="CHEBI:15377"/>
        <dbReference type="ChEBI" id="CHEBI:15378"/>
        <dbReference type="ChEBI" id="CHEBI:30616"/>
        <dbReference type="ChEBI" id="CHEBI:43474"/>
        <dbReference type="ChEBI" id="CHEBI:456216"/>
        <dbReference type="EC" id="5.6.2.4"/>
    </reaction>
</comment>
<reference evidence="19 20" key="1">
    <citation type="submission" date="2018-05" db="EMBL/GenBank/DDBJ databases">
        <title>Rhodobacteraceae gen. nov., sp. nov. isolated from sea water.</title>
        <authorList>
            <person name="Ren Y."/>
        </authorList>
    </citation>
    <scope>NUCLEOTIDE SEQUENCE [LARGE SCALE GENOMIC DNA]</scope>
    <source>
        <strain evidence="19 20">TG-679</strain>
    </source>
</reference>
<dbReference type="EC" id="5.6.2.4" evidence="12"/>
<evidence type="ECO:0000256" key="5">
    <source>
        <dbReference type="ARBA" id="ARBA00022806"/>
    </source>
</evidence>
<evidence type="ECO:0000259" key="17">
    <source>
        <dbReference type="PROSITE" id="PS51198"/>
    </source>
</evidence>
<dbReference type="PANTHER" id="PTHR11070:SF2">
    <property type="entry name" value="ATP-DEPENDENT DNA HELICASE SRS2"/>
    <property type="match status" value="1"/>
</dbReference>
<dbReference type="GO" id="GO:0005829">
    <property type="term" value="C:cytosol"/>
    <property type="evidence" value="ECO:0007669"/>
    <property type="project" value="TreeGrafter"/>
</dbReference>